<evidence type="ECO:0000256" key="10">
    <source>
        <dbReference type="ARBA" id="ARBA00023136"/>
    </source>
</evidence>
<dbReference type="AlphaFoldDB" id="A0A1U7P1X2"/>
<evidence type="ECO:0000256" key="4">
    <source>
        <dbReference type="ARBA" id="ARBA00022538"/>
    </source>
</evidence>
<keyword evidence="8 13" id="KW-1133">Transmembrane helix</keyword>
<keyword evidence="4" id="KW-0633">Potassium transport</keyword>
<evidence type="ECO:0000313" key="15">
    <source>
        <dbReference type="Proteomes" id="UP000186607"/>
    </source>
</evidence>
<keyword evidence="3" id="KW-0813">Transport</keyword>
<evidence type="ECO:0000256" key="1">
    <source>
        <dbReference type="ARBA" id="ARBA00004141"/>
    </source>
</evidence>
<dbReference type="GO" id="GO:0005267">
    <property type="term" value="F:potassium channel activity"/>
    <property type="evidence" value="ECO:0007669"/>
    <property type="project" value="UniProtKB-KW"/>
</dbReference>
<comment type="subcellular location">
    <subcellularLocation>
        <location evidence="1">Membrane</location>
        <topology evidence="1">Multi-pass membrane protein</topology>
    </subcellularLocation>
</comment>
<keyword evidence="10 13" id="KW-0472">Membrane</keyword>
<comment type="similarity">
    <text evidence="2">Belongs to the TMEM175 family.</text>
</comment>
<reference evidence="14 15" key="1">
    <citation type="submission" date="2017-01" db="EMBL/GenBank/DDBJ databases">
        <title>Genome Analysis of Deinococcus marmoris KOPRI26562.</title>
        <authorList>
            <person name="Kim J.H."/>
            <person name="Oh H.-M."/>
        </authorList>
    </citation>
    <scope>NUCLEOTIDE SEQUENCE [LARGE SCALE GENOMIC DNA]</scope>
    <source>
        <strain evidence="14 15">KOPRI26562</strain>
    </source>
</reference>
<dbReference type="InterPro" id="IPR010617">
    <property type="entry name" value="TMEM175-like"/>
</dbReference>
<evidence type="ECO:0000256" key="8">
    <source>
        <dbReference type="ARBA" id="ARBA00022989"/>
    </source>
</evidence>
<proteinExistence type="inferred from homology"/>
<evidence type="ECO:0000256" key="6">
    <source>
        <dbReference type="ARBA" id="ARBA00022826"/>
    </source>
</evidence>
<evidence type="ECO:0000256" key="11">
    <source>
        <dbReference type="ARBA" id="ARBA00023303"/>
    </source>
</evidence>
<evidence type="ECO:0000256" key="7">
    <source>
        <dbReference type="ARBA" id="ARBA00022958"/>
    </source>
</evidence>
<dbReference type="GO" id="GO:0016020">
    <property type="term" value="C:membrane"/>
    <property type="evidence" value="ECO:0007669"/>
    <property type="project" value="UniProtKB-SubCell"/>
</dbReference>
<feature type="transmembrane region" description="Helical" evidence="13">
    <location>
        <begin position="26"/>
        <end position="44"/>
    </location>
</feature>
<organism evidence="14 15">
    <name type="scientific">Deinococcus marmoris</name>
    <dbReference type="NCBI Taxonomy" id="249408"/>
    <lineage>
        <taxon>Bacteria</taxon>
        <taxon>Thermotogati</taxon>
        <taxon>Deinococcota</taxon>
        <taxon>Deinococci</taxon>
        <taxon>Deinococcales</taxon>
        <taxon>Deinococcaceae</taxon>
        <taxon>Deinococcus</taxon>
    </lineage>
</organism>
<protein>
    <submittedName>
        <fullName evidence="14">Integral membrane protein</fullName>
    </submittedName>
</protein>
<keyword evidence="9" id="KW-0406">Ion transport</keyword>
<evidence type="ECO:0000313" key="14">
    <source>
        <dbReference type="EMBL" id="OLV19172.1"/>
    </source>
</evidence>
<evidence type="ECO:0000256" key="9">
    <source>
        <dbReference type="ARBA" id="ARBA00023065"/>
    </source>
</evidence>
<evidence type="ECO:0000256" key="3">
    <source>
        <dbReference type="ARBA" id="ARBA00022448"/>
    </source>
</evidence>
<gene>
    <name evidence="14" type="ORF">BOO71_0003592</name>
</gene>
<feature type="transmembrane region" description="Helical" evidence="13">
    <location>
        <begin position="105"/>
        <end position="124"/>
    </location>
</feature>
<keyword evidence="11" id="KW-0407">Ion channel</keyword>
<evidence type="ECO:0000256" key="13">
    <source>
        <dbReference type="SAM" id="Phobius"/>
    </source>
</evidence>
<keyword evidence="7" id="KW-0630">Potassium</keyword>
<feature type="transmembrane region" description="Helical" evidence="13">
    <location>
        <begin position="130"/>
        <end position="152"/>
    </location>
</feature>
<keyword evidence="15" id="KW-1185">Reference proteome</keyword>
<feature type="transmembrane region" description="Helical" evidence="13">
    <location>
        <begin position="164"/>
        <end position="186"/>
    </location>
</feature>
<dbReference type="EMBL" id="MSTI01000040">
    <property type="protein sequence ID" value="OLV19172.1"/>
    <property type="molecule type" value="Genomic_DNA"/>
</dbReference>
<dbReference type="GO" id="GO:0015252">
    <property type="term" value="F:proton channel activity"/>
    <property type="evidence" value="ECO:0007669"/>
    <property type="project" value="InterPro"/>
</dbReference>
<feature type="transmembrane region" description="Helical" evidence="13">
    <location>
        <begin position="64"/>
        <end position="84"/>
    </location>
</feature>
<dbReference type="PANTHER" id="PTHR31462">
    <property type="entry name" value="ENDOSOMAL/LYSOSOMAL POTASSIUM CHANNEL TMEM175"/>
    <property type="match status" value="1"/>
</dbReference>
<comment type="catalytic activity">
    <reaction evidence="12">
        <text>K(+)(in) = K(+)(out)</text>
        <dbReference type="Rhea" id="RHEA:29463"/>
        <dbReference type="ChEBI" id="CHEBI:29103"/>
    </reaction>
</comment>
<comment type="caution">
    <text evidence="14">The sequence shown here is derived from an EMBL/GenBank/DDBJ whole genome shotgun (WGS) entry which is preliminary data.</text>
</comment>
<evidence type="ECO:0000256" key="5">
    <source>
        <dbReference type="ARBA" id="ARBA00022692"/>
    </source>
</evidence>
<evidence type="ECO:0000256" key="12">
    <source>
        <dbReference type="ARBA" id="ARBA00034430"/>
    </source>
</evidence>
<accession>A0A1U7P1X2</accession>
<dbReference type="Proteomes" id="UP000186607">
    <property type="component" value="Unassembled WGS sequence"/>
</dbReference>
<dbReference type="PANTHER" id="PTHR31462:SF5">
    <property type="entry name" value="ENDOSOMAL_LYSOSOMAL PROTON CHANNEL TMEM175"/>
    <property type="match status" value="1"/>
</dbReference>
<evidence type="ECO:0000256" key="2">
    <source>
        <dbReference type="ARBA" id="ARBA00006920"/>
    </source>
</evidence>
<name>A0A1U7P1X2_9DEIO</name>
<sequence length="221" mass="24316">MAEPLLSEFRETTLPLGTSPAERLKTFTDAVVAIALTLLILPLLETVPDTIRANETAAQWVHASSNYLLSFLLSFVLITAFWHNHERIFEHVQRQTAPLRLVNSFWMLTIVFLPVPTALLGLQKTDATQYALYLGTMLLSSLAINGLALLVARDPRIVGRNPPLPARTLASTFSATVLYALTLILALNGVGYKAAFTLMLIPVLTPAMLRVVQRLKLISSP</sequence>
<dbReference type="OrthoDB" id="7626281at2"/>
<keyword evidence="5 13" id="KW-0812">Transmembrane</keyword>
<dbReference type="Pfam" id="PF06736">
    <property type="entry name" value="TMEM175"/>
    <property type="match status" value="1"/>
</dbReference>
<dbReference type="RefSeq" id="WP_075831086.1">
    <property type="nucleotide sequence ID" value="NZ_MSTI01000040.1"/>
</dbReference>
<keyword evidence="6" id="KW-0631">Potassium channel</keyword>